<evidence type="ECO:0000313" key="3">
    <source>
        <dbReference type="Proteomes" id="UP000326396"/>
    </source>
</evidence>
<proteinExistence type="predicted"/>
<accession>A0A5N6PCF9</accession>
<feature type="compositionally biased region" description="Polar residues" evidence="1">
    <location>
        <begin position="10"/>
        <end position="27"/>
    </location>
</feature>
<gene>
    <name evidence="2" type="ORF">E3N88_11046</name>
</gene>
<dbReference type="EMBL" id="SZYD01000005">
    <property type="protein sequence ID" value="KAD6119775.1"/>
    <property type="molecule type" value="Genomic_DNA"/>
</dbReference>
<protein>
    <submittedName>
        <fullName evidence="2">Uncharacterized protein</fullName>
    </submittedName>
</protein>
<keyword evidence="3" id="KW-1185">Reference proteome</keyword>
<dbReference type="Proteomes" id="UP000326396">
    <property type="component" value="Linkage Group LG13"/>
</dbReference>
<reference evidence="2 3" key="1">
    <citation type="submission" date="2019-05" db="EMBL/GenBank/DDBJ databases">
        <title>Mikania micrantha, genome provides insights into the molecular mechanism of rapid growth.</title>
        <authorList>
            <person name="Liu B."/>
        </authorList>
    </citation>
    <scope>NUCLEOTIDE SEQUENCE [LARGE SCALE GENOMIC DNA]</scope>
    <source>
        <strain evidence="2">NLD-2019</strain>
        <tissue evidence="2">Leaf</tissue>
    </source>
</reference>
<sequence length="78" mass="8791">MANDEDAANSGLQTVPTQQSPQKSTMVNDGDATEMLPISQLEEQSVQKDQIQQNEEPIQEDLDYNLSADHCFYYLINN</sequence>
<feature type="compositionally biased region" description="Polar residues" evidence="1">
    <location>
        <begin position="41"/>
        <end position="53"/>
    </location>
</feature>
<comment type="caution">
    <text evidence="2">The sequence shown here is derived from an EMBL/GenBank/DDBJ whole genome shotgun (WGS) entry which is preliminary data.</text>
</comment>
<evidence type="ECO:0000256" key="1">
    <source>
        <dbReference type="SAM" id="MobiDB-lite"/>
    </source>
</evidence>
<evidence type="ECO:0000313" key="2">
    <source>
        <dbReference type="EMBL" id="KAD6119775.1"/>
    </source>
</evidence>
<organism evidence="2 3">
    <name type="scientific">Mikania micrantha</name>
    <name type="common">bitter vine</name>
    <dbReference type="NCBI Taxonomy" id="192012"/>
    <lineage>
        <taxon>Eukaryota</taxon>
        <taxon>Viridiplantae</taxon>
        <taxon>Streptophyta</taxon>
        <taxon>Embryophyta</taxon>
        <taxon>Tracheophyta</taxon>
        <taxon>Spermatophyta</taxon>
        <taxon>Magnoliopsida</taxon>
        <taxon>eudicotyledons</taxon>
        <taxon>Gunneridae</taxon>
        <taxon>Pentapetalae</taxon>
        <taxon>asterids</taxon>
        <taxon>campanulids</taxon>
        <taxon>Asterales</taxon>
        <taxon>Asteraceae</taxon>
        <taxon>Asteroideae</taxon>
        <taxon>Heliantheae alliance</taxon>
        <taxon>Eupatorieae</taxon>
        <taxon>Mikania</taxon>
    </lineage>
</organism>
<name>A0A5N6PCF9_9ASTR</name>
<dbReference type="AlphaFoldDB" id="A0A5N6PCF9"/>
<feature type="region of interest" description="Disordered" evidence="1">
    <location>
        <begin position="1"/>
        <end position="53"/>
    </location>
</feature>